<accession>A0ABU0GA89</accession>
<dbReference type="InterPro" id="IPR050090">
    <property type="entry name" value="Tyrosine_recombinase_XerCD"/>
</dbReference>
<comment type="similarity">
    <text evidence="1">Belongs to the 'phage' integrase family.</text>
</comment>
<dbReference type="InterPro" id="IPR013762">
    <property type="entry name" value="Integrase-like_cat_sf"/>
</dbReference>
<sequence>MGTIVERKRADGTIAYLARVRVKKAGKVIFEEYETFNRRKTAAAWIAKLEKELKAPGGVEAVKAKDRARTLGDAIDLYVQDQGDSIGRTKAQVLRSLKDYAIADMACEEITSSDIYELVKELGADKKPQTVNNYLSHLRAVFAVARPAWGIPLDEGAMKDAVTVSKKMGAVRKSASRDRRPTLDELDRLLTHFEERRRRVPQMLPMTKVVVFALFSTRRLEEITRIQWADLEEQHTRILVRDMKNPGEKIGNHVWCDLPEPALRVIRSMPKAKPEIFPYSTDAIGANFTRACQQLGIEDLHFHDLRHEGVTRLFEMGNSIPHAAAVSGHRSWGSLKRYTHVRGTGDRYEGWSWLERVCGAETKKDPDAEAPGQTATSRGGQGI</sequence>
<proteinExistence type="inferred from homology"/>
<name>A0ABU0GA89_9HYPH</name>
<dbReference type="SUPFAM" id="SSF56349">
    <property type="entry name" value="DNA breaking-rejoining enzymes"/>
    <property type="match status" value="1"/>
</dbReference>
<dbReference type="Proteomes" id="UP001238496">
    <property type="component" value="Unassembled WGS sequence"/>
</dbReference>
<keyword evidence="3 5" id="KW-0238">DNA-binding</keyword>
<evidence type="ECO:0000256" key="3">
    <source>
        <dbReference type="ARBA" id="ARBA00023125"/>
    </source>
</evidence>
<evidence type="ECO:0000256" key="6">
    <source>
        <dbReference type="SAM" id="MobiDB-lite"/>
    </source>
</evidence>
<reference evidence="9 10" key="1">
    <citation type="submission" date="2023-07" db="EMBL/GenBank/DDBJ databases">
        <title>Genomic Encyclopedia of Type Strains, Phase IV (KMG-IV): sequencing the most valuable type-strain genomes for metagenomic binning, comparative biology and taxonomic classification.</title>
        <authorList>
            <person name="Goeker M."/>
        </authorList>
    </citation>
    <scope>NUCLEOTIDE SEQUENCE [LARGE SCALE GENOMIC DNA]</scope>
    <source>
        <strain evidence="9 10">DSM 1111</strain>
    </source>
</reference>
<evidence type="ECO:0000256" key="2">
    <source>
        <dbReference type="ARBA" id="ARBA00022908"/>
    </source>
</evidence>
<dbReference type="InterPro" id="IPR044068">
    <property type="entry name" value="CB"/>
</dbReference>
<dbReference type="RefSeq" id="WP_307374673.1">
    <property type="nucleotide sequence ID" value="NZ_JAUSUW010000010.1"/>
</dbReference>
<dbReference type="InterPro" id="IPR002104">
    <property type="entry name" value="Integrase_catalytic"/>
</dbReference>
<feature type="domain" description="Core-binding (CB)" evidence="8">
    <location>
        <begin position="69"/>
        <end position="146"/>
    </location>
</feature>
<dbReference type="CDD" id="cd00796">
    <property type="entry name" value="INT_Rci_Hp1_C"/>
    <property type="match status" value="1"/>
</dbReference>
<feature type="compositionally biased region" description="Polar residues" evidence="6">
    <location>
        <begin position="373"/>
        <end position="383"/>
    </location>
</feature>
<dbReference type="PANTHER" id="PTHR30349">
    <property type="entry name" value="PHAGE INTEGRASE-RELATED"/>
    <property type="match status" value="1"/>
</dbReference>
<evidence type="ECO:0000256" key="1">
    <source>
        <dbReference type="ARBA" id="ARBA00008857"/>
    </source>
</evidence>
<evidence type="ECO:0000256" key="5">
    <source>
        <dbReference type="PROSITE-ProRule" id="PRU01248"/>
    </source>
</evidence>
<keyword evidence="10" id="KW-1185">Reference proteome</keyword>
<dbReference type="PANTHER" id="PTHR30349:SF41">
    <property type="entry name" value="INTEGRASE_RECOMBINASE PROTEIN MJ0367-RELATED"/>
    <property type="match status" value="1"/>
</dbReference>
<dbReference type="PROSITE" id="PS51898">
    <property type="entry name" value="TYR_RECOMBINASE"/>
    <property type="match status" value="1"/>
</dbReference>
<comment type="caution">
    <text evidence="9">The sequence shown here is derived from an EMBL/GenBank/DDBJ whole genome shotgun (WGS) entry which is preliminary data.</text>
</comment>
<gene>
    <name evidence="9" type="ORF">J2045_003316</name>
</gene>
<dbReference type="InterPro" id="IPR011010">
    <property type="entry name" value="DNA_brk_join_enz"/>
</dbReference>
<evidence type="ECO:0000313" key="9">
    <source>
        <dbReference type="EMBL" id="MDQ0422268.1"/>
    </source>
</evidence>
<dbReference type="Gene3D" id="1.10.150.130">
    <property type="match status" value="1"/>
</dbReference>
<feature type="domain" description="Tyr recombinase" evidence="7">
    <location>
        <begin position="176"/>
        <end position="352"/>
    </location>
</feature>
<evidence type="ECO:0000256" key="4">
    <source>
        <dbReference type="ARBA" id="ARBA00023172"/>
    </source>
</evidence>
<dbReference type="Gene3D" id="1.10.443.10">
    <property type="entry name" value="Intergrase catalytic core"/>
    <property type="match status" value="1"/>
</dbReference>
<feature type="region of interest" description="Disordered" evidence="6">
    <location>
        <begin position="362"/>
        <end position="383"/>
    </location>
</feature>
<dbReference type="EMBL" id="JAUSUW010000010">
    <property type="protein sequence ID" value="MDQ0422268.1"/>
    <property type="molecule type" value="Genomic_DNA"/>
</dbReference>
<keyword evidence="4" id="KW-0233">DNA recombination</keyword>
<dbReference type="InterPro" id="IPR010998">
    <property type="entry name" value="Integrase_recombinase_N"/>
</dbReference>
<evidence type="ECO:0000259" key="7">
    <source>
        <dbReference type="PROSITE" id="PS51898"/>
    </source>
</evidence>
<dbReference type="Pfam" id="PF00589">
    <property type="entry name" value="Phage_integrase"/>
    <property type="match status" value="1"/>
</dbReference>
<keyword evidence="2" id="KW-0229">DNA integration</keyword>
<organism evidence="9 10">
    <name type="scientific">Peteryoungia aggregata LMG 23059</name>
    <dbReference type="NCBI Taxonomy" id="1368425"/>
    <lineage>
        <taxon>Bacteria</taxon>
        <taxon>Pseudomonadati</taxon>
        <taxon>Pseudomonadota</taxon>
        <taxon>Alphaproteobacteria</taxon>
        <taxon>Hyphomicrobiales</taxon>
        <taxon>Rhizobiaceae</taxon>
        <taxon>Peteryoungia</taxon>
    </lineage>
</organism>
<evidence type="ECO:0000313" key="10">
    <source>
        <dbReference type="Proteomes" id="UP001238496"/>
    </source>
</evidence>
<dbReference type="PROSITE" id="PS51900">
    <property type="entry name" value="CB"/>
    <property type="match status" value="1"/>
</dbReference>
<protein>
    <submittedName>
        <fullName evidence="9">Integrase</fullName>
    </submittedName>
</protein>
<evidence type="ECO:0000259" key="8">
    <source>
        <dbReference type="PROSITE" id="PS51900"/>
    </source>
</evidence>